<reference evidence="1" key="1">
    <citation type="submission" date="2020-05" db="EMBL/GenBank/DDBJ databases">
        <title>Large-scale comparative analyses of tick genomes elucidate their genetic diversity and vector capacities.</title>
        <authorList>
            <person name="Jia N."/>
            <person name="Wang J."/>
            <person name="Shi W."/>
            <person name="Du L."/>
            <person name="Sun Y."/>
            <person name="Zhan W."/>
            <person name="Jiang J."/>
            <person name="Wang Q."/>
            <person name="Zhang B."/>
            <person name="Ji P."/>
            <person name="Sakyi L.B."/>
            <person name="Cui X."/>
            <person name="Yuan T."/>
            <person name="Jiang B."/>
            <person name="Yang W."/>
            <person name="Lam T.T.-Y."/>
            <person name="Chang Q."/>
            <person name="Ding S."/>
            <person name="Wang X."/>
            <person name="Zhu J."/>
            <person name="Ruan X."/>
            <person name="Zhao L."/>
            <person name="Wei J."/>
            <person name="Que T."/>
            <person name="Du C."/>
            <person name="Cheng J."/>
            <person name="Dai P."/>
            <person name="Han X."/>
            <person name="Huang E."/>
            <person name="Gao Y."/>
            <person name="Liu J."/>
            <person name="Shao H."/>
            <person name="Ye R."/>
            <person name="Li L."/>
            <person name="Wei W."/>
            <person name="Wang X."/>
            <person name="Wang C."/>
            <person name="Yang T."/>
            <person name="Huo Q."/>
            <person name="Li W."/>
            <person name="Guo W."/>
            <person name="Chen H."/>
            <person name="Zhou L."/>
            <person name="Ni X."/>
            <person name="Tian J."/>
            <person name="Zhou Y."/>
            <person name="Sheng Y."/>
            <person name="Liu T."/>
            <person name="Pan Y."/>
            <person name="Xia L."/>
            <person name="Li J."/>
            <person name="Zhao F."/>
            <person name="Cao W."/>
        </authorList>
    </citation>
    <scope>NUCLEOTIDE SEQUENCE</scope>
    <source>
        <strain evidence="1">Dsil-2018</strain>
    </source>
</reference>
<organism evidence="1 2">
    <name type="scientific">Dermacentor silvarum</name>
    <name type="common">Tick</name>
    <dbReference type="NCBI Taxonomy" id="543639"/>
    <lineage>
        <taxon>Eukaryota</taxon>
        <taxon>Metazoa</taxon>
        <taxon>Ecdysozoa</taxon>
        <taxon>Arthropoda</taxon>
        <taxon>Chelicerata</taxon>
        <taxon>Arachnida</taxon>
        <taxon>Acari</taxon>
        <taxon>Parasitiformes</taxon>
        <taxon>Ixodida</taxon>
        <taxon>Ixodoidea</taxon>
        <taxon>Ixodidae</taxon>
        <taxon>Rhipicephalinae</taxon>
        <taxon>Dermacentor</taxon>
    </lineage>
</organism>
<name>A0ACB8DSY9_DERSI</name>
<sequence length="348" mass="39791">MLYGQLAEKDIVVITDLHPDGFYSLLKYFVAVFIRRRHRRDLTMYFRMLHGLDPANRIARTDGHTGTFQLIQKCNWSHRDKIVPPVLAYQIASKPNVDTLIDDLTLTAYSRYVLCTADSRFVLITDPHRIMSRFAFAYTDNATRNVVVGLYRDYDDRGVGFTNLYPIKPVVEYLHTTAPVDPTWNRNFNAEVRIVPVDRKTQPVNPHSNHKNVLRIFAWEKNAFILDVNGNVHDNCLSLGNRRAPTEDYGNQAKTQESAAATSLATEKATLRIILRMCHRYFHLCTDVRLRLTQQVERRDLADGPSGQTMLHRQTCSCGVVFKLRQFLGAKELATNPASPGANEREVV</sequence>
<gene>
    <name evidence="1" type="ORF">HPB49_001129</name>
</gene>
<keyword evidence="2" id="KW-1185">Reference proteome</keyword>
<dbReference type="EMBL" id="CM023470">
    <property type="protein sequence ID" value="KAH7977383.1"/>
    <property type="molecule type" value="Genomic_DNA"/>
</dbReference>
<evidence type="ECO:0000313" key="2">
    <source>
        <dbReference type="Proteomes" id="UP000821865"/>
    </source>
</evidence>
<evidence type="ECO:0000313" key="1">
    <source>
        <dbReference type="EMBL" id="KAH7977383.1"/>
    </source>
</evidence>
<protein>
    <submittedName>
        <fullName evidence="1">Uncharacterized protein</fullName>
    </submittedName>
</protein>
<accession>A0ACB8DSY9</accession>
<dbReference type="Proteomes" id="UP000821865">
    <property type="component" value="Chromosome 1"/>
</dbReference>
<proteinExistence type="predicted"/>
<comment type="caution">
    <text evidence="1">The sequence shown here is derived from an EMBL/GenBank/DDBJ whole genome shotgun (WGS) entry which is preliminary data.</text>
</comment>